<comment type="caution">
    <text evidence="6">The sequence shown here is derived from an EMBL/GenBank/DDBJ whole genome shotgun (WGS) entry which is preliminary data.</text>
</comment>
<dbReference type="Gene3D" id="6.10.140.2220">
    <property type="match status" value="1"/>
</dbReference>
<keyword evidence="3" id="KW-0862">Zinc</keyword>
<dbReference type="AlphaFoldDB" id="A0AAD6TRE1"/>
<name>A0AAD6TRE1_9AGAR</name>
<proteinExistence type="predicted"/>
<dbReference type="Proteomes" id="UP001222325">
    <property type="component" value="Unassembled WGS sequence"/>
</dbReference>
<evidence type="ECO:0000313" key="6">
    <source>
        <dbReference type="EMBL" id="KAJ7073394.1"/>
    </source>
</evidence>
<dbReference type="GO" id="GO:0008270">
    <property type="term" value="F:zinc ion binding"/>
    <property type="evidence" value="ECO:0007669"/>
    <property type="project" value="UniProtKB-KW"/>
</dbReference>
<reference evidence="6" key="1">
    <citation type="submission" date="2023-03" db="EMBL/GenBank/DDBJ databases">
        <title>Massive genome expansion in bonnet fungi (Mycena s.s.) driven by repeated elements and novel gene families across ecological guilds.</title>
        <authorList>
            <consortium name="Lawrence Berkeley National Laboratory"/>
            <person name="Harder C.B."/>
            <person name="Miyauchi S."/>
            <person name="Viragh M."/>
            <person name="Kuo A."/>
            <person name="Thoen E."/>
            <person name="Andreopoulos B."/>
            <person name="Lu D."/>
            <person name="Skrede I."/>
            <person name="Drula E."/>
            <person name="Henrissat B."/>
            <person name="Morin E."/>
            <person name="Kohler A."/>
            <person name="Barry K."/>
            <person name="LaButti K."/>
            <person name="Morin E."/>
            <person name="Salamov A."/>
            <person name="Lipzen A."/>
            <person name="Mereny Z."/>
            <person name="Hegedus B."/>
            <person name="Baldrian P."/>
            <person name="Stursova M."/>
            <person name="Weitz H."/>
            <person name="Taylor A."/>
            <person name="Grigoriev I.V."/>
            <person name="Nagy L.G."/>
            <person name="Martin F."/>
            <person name="Kauserud H."/>
        </authorList>
    </citation>
    <scope>NUCLEOTIDE SEQUENCE</scope>
    <source>
        <strain evidence="6">CBHHK173m</strain>
    </source>
</reference>
<evidence type="ECO:0000256" key="2">
    <source>
        <dbReference type="ARBA" id="ARBA00022771"/>
    </source>
</evidence>
<dbReference type="InterPro" id="IPR002893">
    <property type="entry name" value="Znf_MYND"/>
</dbReference>
<evidence type="ECO:0000256" key="4">
    <source>
        <dbReference type="PROSITE-ProRule" id="PRU00134"/>
    </source>
</evidence>
<protein>
    <recommendedName>
        <fullName evidence="5">MYND-type domain-containing protein</fullName>
    </recommendedName>
</protein>
<dbReference type="EMBL" id="JARJCN010000115">
    <property type="protein sequence ID" value="KAJ7073394.1"/>
    <property type="molecule type" value="Genomic_DNA"/>
</dbReference>
<gene>
    <name evidence="6" type="ORF">B0H15DRAFT_869180</name>
</gene>
<dbReference type="SUPFAM" id="SSF144232">
    <property type="entry name" value="HIT/MYND zinc finger-like"/>
    <property type="match status" value="1"/>
</dbReference>
<evidence type="ECO:0000259" key="5">
    <source>
        <dbReference type="PROSITE" id="PS50865"/>
    </source>
</evidence>
<evidence type="ECO:0000256" key="1">
    <source>
        <dbReference type="ARBA" id="ARBA00022723"/>
    </source>
</evidence>
<dbReference type="Pfam" id="PF01753">
    <property type="entry name" value="zf-MYND"/>
    <property type="match status" value="1"/>
</dbReference>
<organism evidence="6 7">
    <name type="scientific">Mycena belliarum</name>
    <dbReference type="NCBI Taxonomy" id="1033014"/>
    <lineage>
        <taxon>Eukaryota</taxon>
        <taxon>Fungi</taxon>
        <taxon>Dikarya</taxon>
        <taxon>Basidiomycota</taxon>
        <taxon>Agaricomycotina</taxon>
        <taxon>Agaricomycetes</taxon>
        <taxon>Agaricomycetidae</taxon>
        <taxon>Agaricales</taxon>
        <taxon>Marasmiineae</taxon>
        <taxon>Mycenaceae</taxon>
        <taxon>Mycena</taxon>
    </lineage>
</organism>
<feature type="domain" description="MYND-type" evidence="5">
    <location>
        <begin position="431"/>
        <end position="472"/>
    </location>
</feature>
<keyword evidence="2 4" id="KW-0863">Zinc-finger</keyword>
<evidence type="ECO:0000313" key="7">
    <source>
        <dbReference type="Proteomes" id="UP001222325"/>
    </source>
</evidence>
<keyword evidence="7" id="KW-1185">Reference proteome</keyword>
<sequence>MSSASIPMAHRRLHESLRPERFIGLCTTDRVLAKEAIKGSLPCLRGVIALLEVDCDLVGFLPIFFHHLDSTNIPNDEAMDTQTLPPDTLSMLTCAFLSLEGLYNCRSPQGAFPFLWTRIWPWVKFFDVYHLRMLDSPSHDVLRARFFCIITRLLTLNSPTAREISTTPGVATLVAQAWGAYFREPNTKTEMALRHVPEFFTAASAFEYDFDELMEAAGGESALAEILTKLVDLLLAEHNTTQRGTVHLCAVLNLSLRSAGDGWLSVLLSHGYLRCSIAILLFVTAQSSIPGPSLAAGQREMYTELYKVAWNEFWRLVTFSPVYSYILEALDAGVLTLIVETAITATHLPVDGAAMPDLFTLALLPSTIYYPILSRLGDILPRLDEQTSTSAFRSSSVYPAWQSFADLVAERLAIKRRFDSGEFLDRRACDNLECGRIYNKVEFRRCGGCKYQHYCSEKCQTQDWRTGHRKRCAISRSPEIWHTDHLDGPAYLTHHDRLFLRALVACDFDRHREKIYLIRIVRMREHGFHHLSTIINYSYGRPKIDVRLDPNHGSEWCSRAARSRGRMQTNLVFLSHEPKFWLMPTRWSDSRVMDMLYTLSVGIPSGTDVASLPPSIVEAVNILIRDVLSGVEEIM</sequence>
<keyword evidence="1" id="KW-0479">Metal-binding</keyword>
<accession>A0AAD6TRE1</accession>
<evidence type="ECO:0000256" key="3">
    <source>
        <dbReference type="ARBA" id="ARBA00022833"/>
    </source>
</evidence>
<dbReference type="PROSITE" id="PS50865">
    <property type="entry name" value="ZF_MYND_2"/>
    <property type="match status" value="1"/>
</dbReference>